<protein>
    <submittedName>
        <fullName evidence="2">Uncharacterized protein</fullName>
    </submittedName>
</protein>
<organism evidence="2 3">
    <name type="scientific">Terriglobus roseus (strain DSM 18391 / NRRL B-41598 / KBS 63)</name>
    <dbReference type="NCBI Taxonomy" id="926566"/>
    <lineage>
        <taxon>Bacteria</taxon>
        <taxon>Pseudomonadati</taxon>
        <taxon>Acidobacteriota</taxon>
        <taxon>Terriglobia</taxon>
        <taxon>Terriglobales</taxon>
        <taxon>Acidobacteriaceae</taxon>
        <taxon>Terriglobus</taxon>
    </lineage>
</organism>
<dbReference type="HOGENOM" id="CLU_2398578_0_0_0"/>
<evidence type="ECO:0000313" key="1">
    <source>
        <dbReference type="EMBL" id="AFL88416.1"/>
    </source>
</evidence>
<keyword evidence="3" id="KW-1185">Reference proteome</keyword>
<dbReference type="Proteomes" id="UP000006056">
    <property type="component" value="Chromosome"/>
</dbReference>
<evidence type="ECO:0000313" key="2">
    <source>
        <dbReference type="EMBL" id="AFL88756.1"/>
    </source>
</evidence>
<name>I3ZHN8_TERRK</name>
<dbReference type="AlphaFoldDB" id="I3ZHN8"/>
<dbReference type="EMBL" id="CP003379">
    <property type="protein sequence ID" value="AFL88756.1"/>
    <property type="molecule type" value="Genomic_DNA"/>
</dbReference>
<accession>I3ZHN8</accession>
<evidence type="ECO:0000313" key="3">
    <source>
        <dbReference type="Proteomes" id="UP000006056"/>
    </source>
</evidence>
<dbReference type="EMBL" id="CP003379">
    <property type="protein sequence ID" value="AFL88416.1"/>
    <property type="molecule type" value="Genomic_DNA"/>
</dbReference>
<proteinExistence type="predicted"/>
<dbReference type="RefSeq" id="WP_014785985.1">
    <property type="nucleotide sequence ID" value="NC_018014.1"/>
</dbReference>
<gene>
    <name evidence="1" type="ordered locus">Terro_2146</name>
    <name evidence="2" type="ordered locus">Terro_2510</name>
</gene>
<sequence length="93" mass="10016">MRAPAPPFELSIGDLVLEGMTPGARQVCAAAFSAEFELIVLNRGTASFAKQDHSEWQLPTLTLPAHTGDQPRRVGRALAVALYEALHYAGEGR</sequence>
<dbReference type="STRING" id="926566.Terro_2146"/>
<reference evidence="2 3" key="1">
    <citation type="submission" date="2012-06" db="EMBL/GenBank/DDBJ databases">
        <title>Complete genome of Terriglobus roseus DSM 18391.</title>
        <authorList>
            <consortium name="US DOE Joint Genome Institute (JGI-PGF)"/>
            <person name="Lucas S."/>
            <person name="Copeland A."/>
            <person name="Lapidus A."/>
            <person name="Glavina del Rio T."/>
            <person name="Dalin E."/>
            <person name="Tice H."/>
            <person name="Bruce D."/>
            <person name="Goodwin L."/>
            <person name="Pitluck S."/>
            <person name="Peters L."/>
            <person name="Mikhailova N."/>
            <person name="Munk A.C.C."/>
            <person name="Kyrpides N."/>
            <person name="Mavromatis K."/>
            <person name="Ivanova N."/>
            <person name="Brettin T."/>
            <person name="Detter J.C."/>
            <person name="Han C."/>
            <person name="Larimer F."/>
            <person name="Land M."/>
            <person name="Hauser L."/>
            <person name="Markowitz V."/>
            <person name="Cheng J.-F."/>
            <person name="Hugenholtz P."/>
            <person name="Woyke T."/>
            <person name="Wu D."/>
            <person name="Brambilla E."/>
            <person name="Klenk H.-P."/>
            <person name="Eisen J.A."/>
        </authorList>
    </citation>
    <scope>NUCLEOTIDE SEQUENCE [LARGE SCALE GENOMIC DNA]</scope>
    <source>
        <strain evidence="2">DSM 18391</strain>
        <strain evidence="3">DSM 18391 / NRRL B-41598 / KBS 63</strain>
    </source>
</reference>
<dbReference type="KEGG" id="trs:Terro_2510"/>
<dbReference type="KEGG" id="trs:Terro_2146"/>